<dbReference type="GO" id="GO:0005768">
    <property type="term" value="C:endosome"/>
    <property type="evidence" value="ECO:0007669"/>
    <property type="project" value="TreeGrafter"/>
</dbReference>
<reference evidence="14" key="1">
    <citation type="submission" date="2014-08" db="EMBL/GenBank/DDBJ databases">
        <authorList>
            <person name="Sharma Rahul"/>
            <person name="Thines Marco"/>
        </authorList>
    </citation>
    <scope>NUCLEOTIDE SEQUENCE</scope>
</reference>
<keyword evidence="6" id="KW-0963">Cytoplasm</keyword>
<evidence type="ECO:0000256" key="4">
    <source>
        <dbReference type="ARBA" id="ARBA00010883"/>
    </source>
</evidence>
<feature type="region of interest" description="Disordered" evidence="12">
    <location>
        <begin position="238"/>
        <end position="368"/>
    </location>
</feature>
<feature type="domain" description="PX" evidence="13">
    <location>
        <begin position="585"/>
        <end position="698"/>
    </location>
</feature>
<dbReference type="PROSITE" id="PS50195">
    <property type="entry name" value="PX"/>
    <property type="match status" value="1"/>
</dbReference>
<proteinExistence type="inferred from homology"/>
<feature type="compositionally biased region" description="Basic and acidic residues" evidence="12">
    <location>
        <begin position="257"/>
        <end position="268"/>
    </location>
</feature>
<feature type="region of interest" description="Disordered" evidence="12">
    <location>
        <begin position="970"/>
        <end position="1024"/>
    </location>
</feature>
<feature type="compositionally biased region" description="Polar residues" evidence="12">
    <location>
        <begin position="970"/>
        <end position="980"/>
    </location>
</feature>
<evidence type="ECO:0000256" key="7">
    <source>
        <dbReference type="ARBA" id="ARBA00022553"/>
    </source>
</evidence>
<dbReference type="EMBL" id="LN483167">
    <property type="protein sequence ID" value="CDZ97228.1"/>
    <property type="molecule type" value="Genomic_DNA"/>
</dbReference>
<evidence type="ECO:0000256" key="3">
    <source>
        <dbReference type="ARBA" id="ARBA00004555"/>
    </source>
</evidence>
<dbReference type="InterPro" id="IPR001683">
    <property type="entry name" value="PX_dom"/>
</dbReference>
<feature type="compositionally biased region" description="Basic and acidic residues" evidence="12">
    <location>
        <begin position="512"/>
        <end position="521"/>
    </location>
</feature>
<organism evidence="14">
    <name type="scientific">Phaffia rhodozyma</name>
    <name type="common">Yeast</name>
    <name type="synonym">Xanthophyllomyces dendrorhous</name>
    <dbReference type="NCBI Taxonomy" id="264483"/>
    <lineage>
        <taxon>Eukaryota</taxon>
        <taxon>Fungi</taxon>
        <taxon>Dikarya</taxon>
        <taxon>Basidiomycota</taxon>
        <taxon>Agaricomycotina</taxon>
        <taxon>Tremellomycetes</taxon>
        <taxon>Cystofilobasidiales</taxon>
        <taxon>Mrakiaceae</taxon>
        <taxon>Phaffia</taxon>
    </lineage>
</organism>
<evidence type="ECO:0000256" key="11">
    <source>
        <dbReference type="SAM" id="Coils"/>
    </source>
</evidence>
<dbReference type="FunFam" id="1.20.1270.60:FF:000022">
    <property type="entry name" value="Sorting nexin 3 protein"/>
    <property type="match status" value="1"/>
</dbReference>
<evidence type="ECO:0000259" key="13">
    <source>
        <dbReference type="PROSITE" id="PS50195"/>
    </source>
</evidence>
<evidence type="ECO:0000256" key="10">
    <source>
        <dbReference type="ARBA" id="ARBA00023136"/>
    </source>
</evidence>
<evidence type="ECO:0000256" key="5">
    <source>
        <dbReference type="ARBA" id="ARBA00022448"/>
    </source>
</evidence>
<evidence type="ECO:0000256" key="2">
    <source>
        <dbReference type="ARBA" id="ARBA00004496"/>
    </source>
</evidence>
<dbReference type="Pfam" id="PF09325">
    <property type="entry name" value="Vps5"/>
    <property type="match status" value="1"/>
</dbReference>
<dbReference type="GO" id="GO:0005829">
    <property type="term" value="C:cytosol"/>
    <property type="evidence" value="ECO:0007669"/>
    <property type="project" value="GOC"/>
</dbReference>
<feature type="coiled-coil region" evidence="11">
    <location>
        <begin position="846"/>
        <end position="899"/>
    </location>
</feature>
<dbReference type="SUPFAM" id="SSF64268">
    <property type="entry name" value="PX domain"/>
    <property type="match status" value="1"/>
</dbReference>
<sequence length="1024" mass="111213">MFAEEDENPFANAVSPFGTSSVFQPTSLAIPNDIATTSSATAILSSVNYGPPLDTPILSPTEERVNPYVQAIQYAKEDDALGNTSVPSMNDPPSGRAVEDPMDGTHGTVFGDASGSGGGFQVAPPSESFKFLDLNLKMEGSAQETILPTQDERYQHTPSSQPPTFSVDPYDNSQDPYSLFGSSSSPYTSTSAVSSEFAIAPPLSSLPASPLAPKHMRKDSFDPLAAILGESEEVKMKSAFKRSSNTTSSPSRSTSLKKKETLIVKKEVEDEDDPFASLIKNKKRNSKPSGSKPNSAPSNTVSSAAPLPRPVPNKAPKISSLIPADDDTSPKPSSSSIQTHSTEALSGKEDSGLTPKATTTELPISSSSINLSEVSTLTKEDSLLAVIPAEIALPESRASTPPPHEPIIAPSPPIASQFNHEPAMASPLQPAYPSTFQLVHSSNSSASSSSSHSTYTPTPPHIERSLSSITLPPPGMTDPNPDRGWSKDEDSTSDAWGDGTVNQVNNGPESYEENRKVRREASNVALRGTGDNGSFFSGMERDDEEETETNQSGEDVTFTSTLLTDDTQDTASATSFRESAAKAVKIMDIKVGDPTKKGIGAAGHIVYTVTTRHLIRGGETSVLRRFSDFLWLFGALQNNNPGVVVPPVPDKHPFGRFAEEFVETRRNALEKCIQKMANHPVLQLDADFRTFLESDSLTHHVKSKKAEQVTEQKGYLATLTSGLAGPKFHERDEWFDDKKSVLETLESQLKALVKSIELVSKQRLDMATAVSEFADTVSGLAVCDLSQQLSHALERFADIGRRVRDLQEENAKGDVVTFMTTSDEYIRLIASVRLAFASRIKLYFHHQNLESELRRLRSAFEKARRAGKAYERGPEAQGLAEAERRAKEAEAEFNSVSRLVKVEYGRFENERIEDFKKALEGLVEGMISRQKLLIAAWEDFHRSLLRLVQQNIPSTPSHPRSDSQVFIETHPSSTSTNISSDDAPPESSMTAVSSLVLSEEEAPVFKPDNLGPVTLPTEPENAWA</sequence>
<feature type="compositionally biased region" description="Polar residues" evidence="12">
    <location>
        <begin position="287"/>
        <end position="303"/>
    </location>
</feature>
<comment type="subcellular location">
    <subcellularLocation>
        <location evidence="2">Cytoplasm</location>
    </subcellularLocation>
    <subcellularLocation>
        <location evidence="3">Golgi apparatus</location>
    </subcellularLocation>
    <subcellularLocation>
        <location evidence="1">Membrane</location>
        <topology evidence="1">Peripheral membrane protein</topology>
        <orientation evidence="1">Cytoplasmic side</orientation>
    </subcellularLocation>
</comment>
<protein>
    <submittedName>
        <fullName evidence="14">Membrane coat complex Retromer, subunit VPS5/SNX1, Sorting nexins, and related PX domain-containing proteins</fullName>
    </submittedName>
</protein>
<comment type="similarity">
    <text evidence="4">Belongs to the sorting nexin family.</text>
</comment>
<keyword evidence="9" id="KW-0333">Golgi apparatus</keyword>
<dbReference type="SMART" id="SM00312">
    <property type="entry name" value="PX"/>
    <property type="match status" value="1"/>
</dbReference>
<dbReference type="GO" id="GO:0035091">
    <property type="term" value="F:phosphatidylinositol binding"/>
    <property type="evidence" value="ECO:0007669"/>
    <property type="project" value="InterPro"/>
</dbReference>
<dbReference type="GO" id="GO:0030904">
    <property type="term" value="C:retromer complex"/>
    <property type="evidence" value="ECO:0007669"/>
    <property type="project" value="UniProtKB-ARBA"/>
</dbReference>
<feature type="compositionally biased region" description="Pro residues" evidence="12">
    <location>
        <begin position="400"/>
        <end position="413"/>
    </location>
</feature>
<dbReference type="GO" id="GO:0005794">
    <property type="term" value="C:Golgi apparatus"/>
    <property type="evidence" value="ECO:0007669"/>
    <property type="project" value="UniProtKB-SubCell"/>
</dbReference>
<dbReference type="PANTHER" id="PTHR10555:SF170">
    <property type="entry name" value="FI18122P1"/>
    <property type="match status" value="1"/>
</dbReference>
<keyword evidence="7" id="KW-0597">Phosphoprotein</keyword>
<dbReference type="InterPro" id="IPR015404">
    <property type="entry name" value="Vps5_C"/>
</dbReference>
<evidence type="ECO:0000256" key="12">
    <source>
        <dbReference type="SAM" id="MobiDB-lite"/>
    </source>
</evidence>
<keyword evidence="8" id="KW-0653">Protein transport</keyword>
<feature type="region of interest" description="Disordered" evidence="12">
    <location>
        <begin position="148"/>
        <end position="176"/>
    </location>
</feature>
<dbReference type="InterPro" id="IPR027267">
    <property type="entry name" value="AH/BAR_dom_sf"/>
</dbReference>
<feature type="compositionally biased region" description="Polar residues" evidence="12">
    <location>
        <begin position="987"/>
        <end position="996"/>
    </location>
</feature>
<dbReference type="Gene3D" id="1.20.1270.60">
    <property type="entry name" value="Arfaptin homology (AH) domain/BAR domain"/>
    <property type="match status" value="1"/>
</dbReference>
<accession>A0A0F7SHN5</accession>
<dbReference type="Pfam" id="PF00787">
    <property type="entry name" value="PX"/>
    <property type="match status" value="1"/>
</dbReference>
<evidence type="ECO:0000313" key="14">
    <source>
        <dbReference type="EMBL" id="CDZ97228.1"/>
    </source>
</evidence>
<feature type="compositionally biased region" description="Low complexity" evidence="12">
    <location>
        <begin position="440"/>
        <end position="456"/>
    </location>
</feature>
<dbReference type="InterPro" id="IPR036871">
    <property type="entry name" value="PX_dom_sf"/>
</dbReference>
<evidence type="ECO:0000256" key="1">
    <source>
        <dbReference type="ARBA" id="ARBA00004287"/>
    </source>
</evidence>
<dbReference type="GO" id="GO:0045053">
    <property type="term" value="P:protein retention in Golgi apparatus"/>
    <property type="evidence" value="ECO:0007669"/>
    <property type="project" value="TreeGrafter"/>
</dbReference>
<feature type="region of interest" description="Disordered" evidence="12">
    <location>
        <begin position="395"/>
        <end position="574"/>
    </location>
</feature>
<keyword evidence="11" id="KW-0175">Coiled coil</keyword>
<evidence type="ECO:0000256" key="6">
    <source>
        <dbReference type="ARBA" id="ARBA00022490"/>
    </source>
</evidence>
<dbReference type="GO" id="GO:0042147">
    <property type="term" value="P:retrograde transport, endosome to Golgi"/>
    <property type="evidence" value="ECO:0007669"/>
    <property type="project" value="TreeGrafter"/>
</dbReference>
<dbReference type="AlphaFoldDB" id="A0A0F7SHN5"/>
<dbReference type="Gene3D" id="3.30.1520.10">
    <property type="entry name" value="Phox-like domain"/>
    <property type="match status" value="1"/>
</dbReference>
<dbReference type="SUPFAM" id="SSF103657">
    <property type="entry name" value="BAR/IMD domain-like"/>
    <property type="match status" value="1"/>
</dbReference>
<keyword evidence="5" id="KW-0813">Transport</keyword>
<evidence type="ECO:0000256" key="9">
    <source>
        <dbReference type="ARBA" id="ARBA00023034"/>
    </source>
</evidence>
<dbReference type="GO" id="GO:0015031">
    <property type="term" value="P:protein transport"/>
    <property type="evidence" value="ECO:0007669"/>
    <property type="project" value="UniProtKB-KW"/>
</dbReference>
<name>A0A0F7SHN5_PHARH</name>
<feature type="compositionally biased region" description="Basic and acidic residues" evidence="12">
    <location>
        <begin position="480"/>
        <end position="490"/>
    </location>
</feature>
<evidence type="ECO:0000256" key="8">
    <source>
        <dbReference type="ARBA" id="ARBA00022927"/>
    </source>
</evidence>
<feature type="compositionally biased region" description="Low complexity" evidence="12">
    <location>
        <begin position="243"/>
        <end position="254"/>
    </location>
</feature>
<dbReference type="PANTHER" id="PTHR10555">
    <property type="entry name" value="SORTING NEXIN"/>
    <property type="match status" value="1"/>
</dbReference>
<keyword evidence="10" id="KW-0472">Membrane</keyword>
<feature type="compositionally biased region" description="Low complexity" evidence="12">
    <location>
        <begin position="330"/>
        <end position="342"/>
    </location>
</feature>
<feature type="compositionally biased region" description="Low complexity" evidence="12">
    <location>
        <begin position="557"/>
        <end position="574"/>
    </location>
</feature>